<dbReference type="OrthoDB" id="4314663at2"/>
<reference evidence="1 2" key="1">
    <citation type="submission" date="2018-11" db="EMBL/GenBank/DDBJ databases">
        <title>Whole genome sequence of Streptomyces chrestomyceticus NBRC 13444(T).</title>
        <authorList>
            <person name="Komaki H."/>
            <person name="Tamura T."/>
        </authorList>
    </citation>
    <scope>NUCLEOTIDE SEQUENCE [LARGE SCALE GENOMIC DNA]</scope>
    <source>
        <strain evidence="1 2">NBRC 13444</strain>
    </source>
</reference>
<evidence type="ECO:0000313" key="1">
    <source>
        <dbReference type="EMBL" id="GCD37958.1"/>
    </source>
</evidence>
<dbReference type="RefSeq" id="WP_125047277.1">
    <property type="nucleotide sequence ID" value="NZ_BHZC01000001.1"/>
</dbReference>
<dbReference type="EMBL" id="BHZC01000001">
    <property type="protein sequence ID" value="GCD37958.1"/>
    <property type="molecule type" value="Genomic_DNA"/>
</dbReference>
<comment type="caution">
    <text evidence="1">The sequence shown here is derived from an EMBL/GenBank/DDBJ whole genome shotgun (WGS) entry which is preliminary data.</text>
</comment>
<dbReference type="AlphaFoldDB" id="A0A7U9PZZ2"/>
<dbReference type="Proteomes" id="UP000287830">
    <property type="component" value="Unassembled WGS sequence"/>
</dbReference>
<protein>
    <submittedName>
        <fullName evidence="1">Uncharacterized protein</fullName>
    </submittedName>
</protein>
<gene>
    <name evidence="1" type="ORF">OEIGOIKO_05768</name>
</gene>
<dbReference type="GeneID" id="95624544"/>
<organism evidence="1 2">
    <name type="scientific">Streptomyces chrestomyceticus JCM 4735</name>
    <dbReference type="NCBI Taxonomy" id="1306181"/>
    <lineage>
        <taxon>Bacteria</taxon>
        <taxon>Bacillati</taxon>
        <taxon>Actinomycetota</taxon>
        <taxon>Actinomycetes</taxon>
        <taxon>Kitasatosporales</taxon>
        <taxon>Streptomycetaceae</taxon>
        <taxon>Streptomyces</taxon>
    </lineage>
</organism>
<proteinExistence type="predicted"/>
<accession>A0A7U9PZZ2</accession>
<name>A0A7U9PZZ2_9ACTN</name>
<sequence length="135" mass="15330">MAAQYPREDGRTLPDWSDLPLDTREHLATQTPYRLQTIMYATNVGEVPADHFAAAVADADRKLRQLLTDEPAARQYFGDMAFAGVAHETDPMVAAEREYYLCDALIEYGNQHHGSVWNLPVLNRDLYGQFKEQSQ</sequence>
<evidence type="ECO:0000313" key="2">
    <source>
        <dbReference type="Proteomes" id="UP000287830"/>
    </source>
</evidence>